<protein>
    <submittedName>
        <fullName evidence="3">DUF4268 domain-containing protein</fullName>
    </submittedName>
</protein>
<evidence type="ECO:0000259" key="2">
    <source>
        <dbReference type="Pfam" id="PF14088"/>
    </source>
</evidence>
<comment type="caution">
    <text evidence="3">The sequence shown here is derived from an EMBL/GenBank/DDBJ whole genome shotgun (WGS) entry which is preliminary data.</text>
</comment>
<evidence type="ECO:0000256" key="1">
    <source>
        <dbReference type="SAM" id="MobiDB-lite"/>
    </source>
</evidence>
<proteinExistence type="predicted"/>
<dbReference type="InterPro" id="IPR025364">
    <property type="entry name" value="DUF4268"/>
</dbReference>
<keyword evidence="4" id="KW-1185">Reference proteome</keyword>
<sequence length="346" mass="39114">MTAGTLGRLTRVDPRDIWMSEAADFTPWLAREENLAVLAETLGIELELEAQERAVGPFRADLLCKDIGSNAWVLVENQLERTDHTHLGQLLTYASGLEAVTIVWIAGKFTEEHRATLDWLNKVTDESIRFFGLEVELWRIADSPAAPKFNVISKPNDWSRSVADAARAIDDSELSAIRAAQRAYWTAFHSMLDRIGGPISGNRKAQLQSWMAYPIGRSGFSLNAAMLRPRRQVRAELYITGSNAKTFFHNLKEQDDDIAAELGYPLVWEELPAGRDSRVSVYLDDVDTGDQSDWERQHEWLARRLTEMHRVLSRRVRQLESPSRAAGHREKDTIPGVLDLQPSPAR</sequence>
<dbReference type="AlphaFoldDB" id="A0AAP3XRY4"/>
<dbReference type="GO" id="GO:0003676">
    <property type="term" value="F:nucleic acid binding"/>
    <property type="evidence" value="ECO:0007669"/>
    <property type="project" value="InterPro"/>
</dbReference>
<dbReference type="InterPro" id="IPR011856">
    <property type="entry name" value="tRNA_endonuc-like_dom_sf"/>
</dbReference>
<name>A0AAP3XRY4_9PROT</name>
<dbReference type="Pfam" id="PF14088">
    <property type="entry name" value="DUF4268"/>
    <property type="match status" value="1"/>
</dbReference>
<gene>
    <name evidence="3" type="ORF">PZ740_11145</name>
</gene>
<feature type="region of interest" description="Disordered" evidence="1">
    <location>
        <begin position="319"/>
        <end position="346"/>
    </location>
</feature>
<evidence type="ECO:0000313" key="3">
    <source>
        <dbReference type="EMBL" id="MDF1586932.1"/>
    </source>
</evidence>
<dbReference type="Gene3D" id="3.40.1350.10">
    <property type="match status" value="1"/>
</dbReference>
<organism evidence="3 4">
    <name type="scientific">Marinimicrococcus flavescens</name>
    <dbReference type="NCBI Taxonomy" id="3031815"/>
    <lineage>
        <taxon>Bacteria</taxon>
        <taxon>Pseudomonadati</taxon>
        <taxon>Pseudomonadota</taxon>
        <taxon>Alphaproteobacteria</taxon>
        <taxon>Geminicoccales</taxon>
        <taxon>Geminicoccaceae</taxon>
        <taxon>Marinimicrococcus</taxon>
    </lineage>
</organism>
<dbReference type="EMBL" id="JARGEQ010000101">
    <property type="protein sequence ID" value="MDF1586932.1"/>
    <property type="molecule type" value="Genomic_DNA"/>
</dbReference>
<dbReference type="Proteomes" id="UP001301140">
    <property type="component" value="Unassembled WGS sequence"/>
</dbReference>
<dbReference type="RefSeq" id="WP_327789353.1">
    <property type="nucleotide sequence ID" value="NZ_JARGEQ010000101.1"/>
</dbReference>
<evidence type="ECO:0000313" key="4">
    <source>
        <dbReference type="Proteomes" id="UP001301140"/>
    </source>
</evidence>
<accession>A0AAP3XRY4</accession>
<feature type="domain" description="DUF4268" evidence="2">
    <location>
        <begin position="181"/>
        <end position="314"/>
    </location>
</feature>
<reference evidence="3 4" key="1">
    <citation type="submission" date="2023-03" db="EMBL/GenBank/DDBJ databases">
        <title>YIM 152171 draft genome.</title>
        <authorList>
            <person name="Yang Z."/>
        </authorList>
    </citation>
    <scope>NUCLEOTIDE SEQUENCE [LARGE SCALE GENOMIC DNA]</scope>
    <source>
        <strain evidence="3 4">YIM 152171</strain>
    </source>
</reference>